<comment type="caution">
    <text evidence="1">The sequence shown here is derived from an EMBL/GenBank/DDBJ whole genome shotgun (WGS) entry which is preliminary data.</text>
</comment>
<evidence type="ECO:0000313" key="1">
    <source>
        <dbReference type="EMBL" id="KAA6397603.1"/>
    </source>
</evidence>
<reference evidence="1 2" key="1">
    <citation type="submission" date="2019-03" db="EMBL/GenBank/DDBJ databases">
        <title>Single cell metagenomics reveals metabolic interactions within the superorganism composed of flagellate Streblomastix strix and complex community of Bacteroidetes bacteria on its surface.</title>
        <authorList>
            <person name="Treitli S.C."/>
            <person name="Kolisko M."/>
            <person name="Husnik F."/>
            <person name="Keeling P."/>
            <person name="Hampl V."/>
        </authorList>
    </citation>
    <scope>NUCLEOTIDE SEQUENCE [LARGE SCALE GENOMIC DNA]</scope>
    <source>
        <strain evidence="1">ST1C</strain>
    </source>
</reference>
<dbReference type="EMBL" id="SNRW01001141">
    <property type="protein sequence ID" value="KAA6397603.1"/>
    <property type="molecule type" value="Genomic_DNA"/>
</dbReference>
<proteinExistence type="predicted"/>
<name>A0A5J4WS23_9EUKA</name>
<accession>A0A5J4WS23</accession>
<feature type="non-terminal residue" evidence="1">
    <location>
        <position position="1"/>
    </location>
</feature>
<sequence length="33" mass="3396">MDMTMLNFVGLAQGITSIINVIALSLSSLTAGL</sequence>
<evidence type="ECO:0000313" key="2">
    <source>
        <dbReference type="Proteomes" id="UP000324800"/>
    </source>
</evidence>
<organism evidence="1 2">
    <name type="scientific">Streblomastix strix</name>
    <dbReference type="NCBI Taxonomy" id="222440"/>
    <lineage>
        <taxon>Eukaryota</taxon>
        <taxon>Metamonada</taxon>
        <taxon>Preaxostyla</taxon>
        <taxon>Oxymonadida</taxon>
        <taxon>Streblomastigidae</taxon>
        <taxon>Streblomastix</taxon>
    </lineage>
</organism>
<gene>
    <name evidence="1" type="ORF">EZS28_006869</name>
</gene>
<protein>
    <submittedName>
        <fullName evidence="1">Uncharacterized protein</fullName>
    </submittedName>
</protein>
<dbReference type="AlphaFoldDB" id="A0A5J4WS23"/>
<dbReference type="Proteomes" id="UP000324800">
    <property type="component" value="Unassembled WGS sequence"/>
</dbReference>